<organism evidence="2 3">
    <name type="scientific">Luedemannella flava</name>
    <dbReference type="NCBI Taxonomy" id="349316"/>
    <lineage>
        <taxon>Bacteria</taxon>
        <taxon>Bacillati</taxon>
        <taxon>Actinomycetota</taxon>
        <taxon>Actinomycetes</taxon>
        <taxon>Micromonosporales</taxon>
        <taxon>Micromonosporaceae</taxon>
        <taxon>Luedemannella</taxon>
    </lineage>
</organism>
<dbReference type="EMBL" id="BAAALT010000084">
    <property type="protein sequence ID" value="GAA1806929.1"/>
    <property type="molecule type" value="Genomic_DNA"/>
</dbReference>
<gene>
    <name evidence="2" type="ORF">GCM10009682_31110</name>
</gene>
<accession>A0ABN2M274</accession>
<reference evidence="2 3" key="1">
    <citation type="journal article" date="2019" name="Int. J. Syst. Evol. Microbiol.">
        <title>The Global Catalogue of Microorganisms (GCM) 10K type strain sequencing project: providing services to taxonomists for standard genome sequencing and annotation.</title>
        <authorList>
            <consortium name="The Broad Institute Genomics Platform"/>
            <consortium name="The Broad Institute Genome Sequencing Center for Infectious Disease"/>
            <person name="Wu L."/>
            <person name="Ma J."/>
        </authorList>
    </citation>
    <scope>NUCLEOTIDE SEQUENCE [LARGE SCALE GENOMIC DNA]</scope>
    <source>
        <strain evidence="2 3">JCM 13250</strain>
    </source>
</reference>
<dbReference type="PROSITE" id="PS51257">
    <property type="entry name" value="PROKAR_LIPOPROTEIN"/>
    <property type="match status" value="1"/>
</dbReference>
<protein>
    <recommendedName>
        <fullName evidence="4">Glycoside hydrolase family 42 N-terminal domain-containing protein</fullName>
    </recommendedName>
</protein>
<evidence type="ECO:0000313" key="3">
    <source>
        <dbReference type="Proteomes" id="UP001500218"/>
    </source>
</evidence>
<sequence length="446" mass="47635">MLGRHPRRAKARVTIGILLLFVVAACGSEPKKPGSTPNDGRAQPGGSGAVLVPVDGGPDYYAKFSPGLPTDPGFFPIAVWYESVASADDVRVDKEAGLNSYVELTADSNFQAIADGKMYAIPSEAGDDHGKETVGWLLADEVDMWAGGGNGKWTGNFPGEGDICVSGQTDCGYSLLNKQRAELPKDKRLRFANYGKGVLFWLDEGEAEHFVNTFSDVVSTDIYWFTDQNVCGHGEGGTIFEGQDLDKATCRRAANYGFVVEKVRSMIKPANSKPVWGFVEVGQPSEGAPMIKPEQITAAVWSMIINGARGIMYFNHSFYGDCRSQHALREPCYAANRAAVTAVNKRIAALAPVLNAPFADGVLNAPNGVDASVKWHDGHFYILAGSAEAAGGKATLSLPCVGNATVTVLDENRTLQMITGMFTDDFADGNAVHIYRVDGGSSCGLT</sequence>
<keyword evidence="3" id="KW-1185">Reference proteome</keyword>
<evidence type="ECO:0008006" key="4">
    <source>
        <dbReference type="Google" id="ProtNLM"/>
    </source>
</evidence>
<evidence type="ECO:0000313" key="2">
    <source>
        <dbReference type="EMBL" id="GAA1806929.1"/>
    </source>
</evidence>
<proteinExistence type="predicted"/>
<comment type="caution">
    <text evidence="2">The sequence shown here is derived from an EMBL/GenBank/DDBJ whole genome shotgun (WGS) entry which is preliminary data.</text>
</comment>
<name>A0ABN2M274_9ACTN</name>
<dbReference type="Gene3D" id="3.20.20.80">
    <property type="entry name" value="Glycosidases"/>
    <property type="match status" value="1"/>
</dbReference>
<evidence type="ECO:0000256" key="1">
    <source>
        <dbReference type="SAM" id="MobiDB-lite"/>
    </source>
</evidence>
<dbReference type="Proteomes" id="UP001500218">
    <property type="component" value="Unassembled WGS sequence"/>
</dbReference>
<feature type="region of interest" description="Disordered" evidence="1">
    <location>
        <begin position="30"/>
        <end position="49"/>
    </location>
</feature>